<dbReference type="GO" id="GO:0008757">
    <property type="term" value="F:S-adenosylmethionine-dependent methyltransferase activity"/>
    <property type="evidence" value="ECO:0007669"/>
    <property type="project" value="InterPro"/>
</dbReference>
<gene>
    <name evidence="2" type="ORF">C1H87_09115</name>
</gene>
<dbReference type="EMBL" id="CP025791">
    <property type="protein sequence ID" value="AUP78851.1"/>
    <property type="molecule type" value="Genomic_DNA"/>
</dbReference>
<dbReference type="KEGG" id="fek:C1H87_09115"/>
<reference evidence="2 3" key="1">
    <citation type="submission" date="2018-01" db="EMBL/GenBank/DDBJ databases">
        <title>Complete genome sequence of Flavivirga eckloniae ECD14 isolated from seaweed Ecklonia cava.</title>
        <authorList>
            <person name="Lee J.H."/>
            <person name="Baik K.S."/>
            <person name="Seong C.N."/>
        </authorList>
    </citation>
    <scope>NUCLEOTIDE SEQUENCE [LARGE SCALE GENOMIC DNA]</scope>
    <source>
        <strain evidence="2 3">ECD14</strain>
    </source>
</reference>
<accession>A0A2K9PP51</accession>
<dbReference type="InterPro" id="IPR013216">
    <property type="entry name" value="Methyltransf_11"/>
</dbReference>
<dbReference type="GO" id="GO:0032259">
    <property type="term" value="P:methylation"/>
    <property type="evidence" value="ECO:0007669"/>
    <property type="project" value="UniProtKB-KW"/>
</dbReference>
<dbReference type="SUPFAM" id="SSF53335">
    <property type="entry name" value="S-adenosyl-L-methionine-dependent methyltransferases"/>
    <property type="match status" value="1"/>
</dbReference>
<dbReference type="Proteomes" id="UP000235826">
    <property type="component" value="Chromosome"/>
</dbReference>
<proteinExistence type="predicted"/>
<keyword evidence="3" id="KW-1185">Reference proteome</keyword>
<dbReference type="AlphaFoldDB" id="A0A2K9PP51"/>
<sequence>MKKTKLLRKLWYGLSSNQRFFIRRLYYLPQDLFDKITGKTHKYVPPRGFIYTGSPSSAENYIKQGELQLELLKEEISLIPSDFVLDIGSGVGRTAITLTTYLDESGSYDGFDVVKKGIDWCNSGIGKDFPNFNFKYVALFNDLYNISESSALEFVFPYKENSFSKIFTFSVFTHMMLEEIQHYFCEIQRVITDDGLCFSTFFLYDSNDEDYVATRKHFNFPVKGNDGFRLMNENVKSGNIAIHKTRLDEMLKNANLKRLKTIDGFWKDEVRDESKKEYQDIVVFKRI</sequence>
<keyword evidence="2" id="KW-0808">Transferase</keyword>
<evidence type="ECO:0000313" key="2">
    <source>
        <dbReference type="EMBL" id="AUP78851.1"/>
    </source>
</evidence>
<evidence type="ECO:0000259" key="1">
    <source>
        <dbReference type="Pfam" id="PF08241"/>
    </source>
</evidence>
<dbReference type="Gene3D" id="3.40.50.150">
    <property type="entry name" value="Vaccinia Virus protein VP39"/>
    <property type="match status" value="1"/>
</dbReference>
<dbReference type="Pfam" id="PF08241">
    <property type="entry name" value="Methyltransf_11"/>
    <property type="match status" value="1"/>
</dbReference>
<name>A0A2K9PP51_9FLAO</name>
<dbReference type="OrthoDB" id="9808140at2"/>
<feature type="domain" description="Methyltransferase type 11" evidence="1">
    <location>
        <begin position="85"/>
        <end position="198"/>
    </location>
</feature>
<organism evidence="2 3">
    <name type="scientific">Flavivirga eckloniae</name>
    <dbReference type="NCBI Taxonomy" id="1803846"/>
    <lineage>
        <taxon>Bacteria</taxon>
        <taxon>Pseudomonadati</taxon>
        <taxon>Bacteroidota</taxon>
        <taxon>Flavobacteriia</taxon>
        <taxon>Flavobacteriales</taxon>
        <taxon>Flavobacteriaceae</taxon>
        <taxon>Flavivirga</taxon>
    </lineage>
</organism>
<keyword evidence="2" id="KW-0489">Methyltransferase</keyword>
<protein>
    <submittedName>
        <fullName evidence="2">Class I SAM-dependent methyltransferase</fullName>
    </submittedName>
</protein>
<dbReference type="RefSeq" id="WP_102755506.1">
    <property type="nucleotide sequence ID" value="NZ_CP025791.1"/>
</dbReference>
<evidence type="ECO:0000313" key="3">
    <source>
        <dbReference type="Proteomes" id="UP000235826"/>
    </source>
</evidence>
<dbReference type="InterPro" id="IPR029063">
    <property type="entry name" value="SAM-dependent_MTases_sf"/>
</dbReference>